<accession>A0ABM8LSA0</accession>
<sequence length="331" mass="38759">MKIAFISQPEYFRFCYEQDLSTDYEVREFPFHFGMREEELADLVDFDADVNFFFRGEFFPAALLPALRGKKIALSSEPFPRHLDGTLEYTRDSIKRYLDFRSRIRTQPFDYVFHYDEASLRFMARDGLNLSGAFAFPVATETYVDRKLDAKWDIFFIGRSTQHRERFFGPLKHHFQFLHICHGIFGPPLIEYMARAKINLNVHAESEISWEPRMQMLLATGAFVISEPITPNRYLRPGIDYVEATSPSDMYEKVAYYLEHENERLTIASSGKARIRELLSAKTNFPQLIHDLEQGKYSTFKTSRSSTSVNALARYFDFESRVRASCRKLLK</sequence>
<protein>
    <recommendedName>
        <fullName evidence="1">Spore protein YkvP/CgeB glycosyl transferase-like domain-containing protein</fullName>
    </recommendedName>
</protein>
<comment type="caution">
    <text evidence="2">The sequence shown here is derived from an EMBL/GenBank/DDBJ whole genome shotgun (WGS) entry which is preliminary data.</text>
</comment>
<dbReference type="InterPro" id="IPR055259">
    <property type="entry name" value="YkvP/CgeB_Glyco_trans-like"/>
</dbReference>
<gene>
    <name evidence="2" type="ORF">LMG7053_01948</name>
</gene>
<dbReference type="Proteomes" id="UP000494161">
    <property type="component" value="Unassembled WGS sequence"/>
</dbReference>
<dbReference type="GeneID" id="55563602"/>
<dbReference type="Pfam" id="PF13524">
    <property type="entry name" value="Glyco_trans_1_2"/>
    <property type="match status" value="1"/>
</dbReference>
<evidence type="ECO:0000259" key="1">
    <source>
        <dbReference type="Pfam" id="PF13524"/>
    </source>
</evidence>
<reference evidence="2 3" key="1">
    <citation type="submission" date="2020-04" db="EMBL/GenBank/DDBJ databases">
        <authorList>
            <person name="De Canck E."/>
        </authorList>
    </citation>
    <scope>NUCLEOTIDE SEQUENCE [LARGE SCALE GENOMIC DNA]</scope>
    <source>
        <strain evidence="2 3">LMG 7053</strain>
    </source>
</reference>
<feature type="domain" description="Spore protein YkvP/CgeB glycosyl transferase-like" evidence="1">
    <location>
        <begin position="184"/>
        <end position="277"/>
    </location>
</feature>
<keyword evidence="3" id="KW-1185">Reference proteome</keyword>
<organism evidence="2 3">
    <name type="scientific">Achromobacter ruhlandii</name>
    <dbReference type="NCBI Taxonomy" id="72557"/>
    <lineage>
        <taxon>Bacteria</taxon>
        <taxon>Pseudomonadati</taxon>
        <taxon>Pseudomonadota</taxon>
        <taxon>Betaproteobacteria</taxon>
        <taxon>Burkholderiales</taxon>
        <taxon>Alcaligenaceae</taxon>
        <taxon>Achromobacter</taxon>
    </lineage>
</organism>
<proteinExistence type="predicted"/>
<dbReference type="RefSeq" id="WP_049077108.1">
    <property type="nucleotide sequence ID" value="NZ_CADIKY010000003.1"/>
</dbReference>
<evidence type="ECO:0000313" key="2">
    <source>
        <dbReference type="EMBL" id="CAB3945688.1"/>
    </source>
</evidence>
<name>A0ABM8LSA0_9BURK</name>
<dbReference type="EMBL" id="CADILJ010000012">
    <property type="protein sequence ID" value="CAB3945688.1"/>
    <property type="molecule type" value="Genomic_DNA"/>
</dbReference>
<evidence type="ECO:0000313" key="3">
    <source>
        <dbReference type="Proteomes" id="UP000494161"/>
    </source>
</evidence>